<dbReference type="Proteomes" id="UP000315783">
    <property type="component" value="Unassembled WGS sequence"/>
</dbReference>
<dbReference type="EMBL" id="SPUK01000007">
    <property type="protein sequence ID" value="TQV95665.1"/>
    <property type="molecule type" value="Genomic_DNA"/>
</dbReference>
<accession>A0A545V1R3</accession>
<evidence type="ECO:0000313" key="3">
    <source>
        <dbReference type="Proteomes" id="UP000315783"/>
    </source>
</evidence>
<evidence type="ECO:0000313" key="2">
    <source>
        <dbReference type="EMBL" id="TQV95665.1"/>
    </source>
</evidence>
<dbReference type="OrthoDB" id="10517725at2759"/>
<evidence type="ECO:0000256" key="1">
    <source>
        <dbReference type="SAM" id="MobiDB-lite"/>
    </source>
</evidence>
<dbReference type="AlphaFoldDB" id="A0A545V1R3"/>
<organism evidence="2 3">
    <name type="scientific">Cordyceps javanica</name>
    <dbReference type="NCBI Taxonomy" id="43265"/>
    <lineage>
        <taxon>Eukaryota</taxon>
        <taxon>Fungi</taxon>
        <taxon>Dikarya</taxon>
        <taxon>Ascomycota</taxon>
        <taxon>Pezizomycotina</taxon>
        <taxon>Sordariomycetes</taxon>
        <taxon>Hypocreomycetidae</taxon>
        <taxon>Hypocreales</taxon>
        <taxon>Cordycipitaceae</taxon>
        <taxon>Cordyceps</taxon>
    </lineage>
</organism>
<feature type="region of interest" description="Disordered" evidence="1">
    <location>
        <begin position="132"/>
        <end position="205"/>
    </location>
</feature>
<proteinExistence type="predicted"/>
<sequence>MESVNVSAVLERNLKHPVSYDRPWSKKDIVNNQLLKCVLEAFTAAGRPHSHFVLAAEELRLPLYDQLATEPVDWCDRPVALGMRYVQWRLMNEVCSYFGLKFPVGDGTSKPPSQKGAPDYAYTARFQELEARKQAKRRRKGRRVSRNIQRRLLNENKTPKTPPTDVKQKRTTETSKTLSREAVSSRKVVPNGTGKREPVSRRDHA</sequence>
<keyword evidence="3" id="KW-1185">Reference proteome</keyword>
<protein>
    <submittedName>
        <fullName evidence="2">Uncharacterized protein</fullName>
    </submittedName>
</protein>
<name>A0A545V1R3_9HYPO</name>
<feature type="compositionally biased region" description="Basic and acidic residues" evidence="1">
    <location>
        <begin position="194"/>
        <end position="205"/>
    </location>
</feature>
<feature type="compositionally biased region" description="Basic residues" evidence="1">
    <location>
        <begin position="134"/>
        <end position="149"/>
    </location>
</feature>
<reference evidence="2 3" key="1">
    <citation type="journal article" date="2019" name="Appl. Microbiol. Biotechnol.">
        <title>Genome sequence of Isaria javanica and comparative genome analysis insights into family S53 peptidase evolution in fungal entomopathogens.</title>
        <authorList>
            <person name="Lin R."/>
            <person name="Zhang X."/>
            <person name="Xin B."/>
            <person name="Zou M."/>
            <person name="Gao Y."/>
            <person name="Qin F."/>
            <person name="Hu Q."/>
            <person name="Xie B."/>
            <person name="Cheng X."/>
        </authorList>
    </citation>
    <scope>NUCLEOTIDE SEQUENCE [LARGE SCALE GENOMIC DNA]</scope>
    <source>
        <strain evidence="2 3">IJ1G</strain>
    </source>
</reference>
<comment type="caution">
    <text evidence="2">The sequence shown here is derived from an EMBL/GenBank/DDBJ whole genome shotgun (WGS) entry which is preliminary data.</text>
</comment>
<gene>
    <name evidence="2" type="ORF">IF1G_05494</name>
</gene>